<dbReference type="Gene3D" id="6.20.120.50">
    <property type="match status" value="1"/>
</dbReference>
<dbReference type="RefSeq" id="WP_191706857.1">
    <property type="nucleotide sequence ID" value="NZ_JACSQA010000006.1"/>
</dbReference>
<accession>A0ABR8XAI7</accession>
<evidence type="ECO:0000313" key="2">
    <source>
        <dbReference type="Proteomes" id="UP000640930"/>
    </source>
</evidence>
<dbReference type="Pfam" id="PF11213">
    <property type="entry name" value="DUF3006"/>
    <property type="match status" value="1"/>
</dbReference>
<evidence type="ECO:0000313" key="1">
    <source>
        <dbReference type="EMBL" id="MBD8026319.1"/>
    </source>
</evidence>
<proteinExistence type="predicted"/>
<organism evidence="1 2">
    <name type="scientific">Ureibacillus galli</name>
    <dbReference type="NCBI Taxonomy" id="2762222"/>
    <lineage>
        <taxon>Bacteria</taxon>
        <taxon>Bacillati</taxon>
        <taxon>Bacillota</taxon>
        <taxon>Bacilli</taxon>
        <taxon>Bacillales</taxon>
        <taxon>Caryophanaceae</taxon>
        <taxon>Ureibacillus</taxon>
    </lineage>
</organism>
<gene>
    <name evidence="1" type="ORF">H9636_06570</name>
</gene>
<name>A0ABR8XAI7_9BACL</name>
<reference evidence="1 2" key="1">
    <citation type="submission" date="2020-08" db="EMBL/GenBank/DDBJ databases">
        <title>A Genomic Blueprint of the Chicken Gut Microbiome.</title>
        <authorList>
            <person name="Gilroy R."/>
            <person name="Ravi A."/>
            <person name="Getino M."/>
            <person name="Pursley I."/>
            <person name="Horton D.L."/>
            <person name="Alikhan N.-F."/>
            <person name="Baker D."/>
            <person name="Gharbi K."/>
            <person name="Hall N."/>
            <person name="Watson M."/>
            <person name="Adriaenssens E.M."/>
            <person name="Foster-Nyarko E."/>
            <person name="Jarju S."/>
            <person name="Secka A."/>
            <person name="Antonio M."/>
            <person name="Oren A."/>
            <person name="Chaudhuri R."/>
            <person name="La Ragione R.M."/>
            <person name="Hildebrand F."/>
            <person name="Pallen M.J."/>
        </authorList>
    </citation>
    <scope>NUCLEOTIDE SEQUENCE [LARGE SCALE GENOMIC DNA]</scope>
    <source>
        <strain evidence="1 2">Re31</strain>
    </source>
</reference>
<sequence>MIKGIIDRFEGDLAVIEFDHEMKDIPKSQLPKNATVGDVLLFQDDKITIDKTATDKLAKEIEDLANELFEE</sequence>
<protein>
    <submittedName>
        <fullName evidence="1">DUF3006 domain-containing protein</fullName>
    </submittedName>
</protein>
<dbReference type="InterPro" id="IPR021377">
    <property type="entry name" value="DUF3006"/>
</dbReference>
<comment type="caution">
    <text evidence="1">The sequence shown here is derived from an EMBL/GenBank/DDBJ whole genome shotgun (WGS) entry which is preliminary data.</text>
</comment>
<dbReference type="EMBL" id="JACSQA010000006">
    <property type="protein sequence ID" value="MBD8026319.1"/>
    <property type="molecule type" value="Genomic_DNA"/>
</dbReference>
<keyword evidence="2" id="KW-1185">Reference proteome</keyword>
<dbReference type="Proteomes" id="UP000640930">
    <property type="component" value="Unassembled WGS sequence"/>
</dbReference>